<evidence type="ECO:0000313" key="2">
    <source>
        <dbReference type="EMBL" id="BCQ33012.1"/>
    </source>
</evidence>
<keyword evidence="3" id="KW-1185">Reference proteome</keyword>
<keyword evidence="1" id="KW-0812">Transmembrane</keyword>
<gene>
    <name evidence="2" type="ORF">ERHA53_03550</name>
</gene>
<keyword evidence="1" id="KW-0472">Membrane</keyword>
<evidence type="ECO:0000313" key="3">
    <source>
        <dbReference type="Proteomes" id="UP000677515"/>
    </source>
</evidence>
<reference evidence="2 3" key="1">
    <citation type="submission" date="2021-01" db="EMBL/GenBank/DDBJ databases">
        <title>Complete genome sequence of Erwinia rhapontici MAFF 311153.</title>
        <authorList>
            <person name="Morohoshi T."/>
            <person name="Someya N."/>
        </authorList>
    </citation>
    <scope>NUCLEOTIDE SEQUENCE [LARGE SCALE GENOMIC DNA]</scope>
    <source>
        <strain evidence="2 3">MAFF 311153</strain>
    </source>
</reference>
<evidence type="ECO:0008006" key="4">
    <source>
        <dbReference type="Google" id="ProtNLM"/>
    </source>
</evidence>
<name>A0ABM7MV10_ERWRD</name>
<dbReference type="InterPro" id="IPR007813">
    <property type="entry name" value="PilN"/>
</dbReference>
<sequence>MVWVNLLPWRQVKLQKRWRVWRLAGGVLVLVFSMLMLEGYWQRSLNHQQSRTQGLWSAALNDVQALSARTQAARQQLSALQRQQHHLMHRQQQMTQWRDFARGLGLHFPPDTWLSVLHKTRKELVLRGVAASIQELHQLRDRLREVTLFKQVNLGAVQRVRTGEMTFDMQALPFLSPGADE</sequence>
<dbReference type="PANTHER" id="PTHR40278:SF1">
    <property type="entry name" value="DNA UTILIZATION PROTEIN HOFN"/>
    <property type="match status" value="1"/>
</dbReference>
<keyword evidence="1" id="KW-1133">Transmembrane helix</keyword>
<accession>A0ABM7MV10</accession>
<dbReference type="GeneID" id="99864661"/>
<dbReference type="EMBL" id="AP024329">
    <property type="protein sequence ID" value="BCQ33012.1"/>
    <property type="molecule type" value="Genomic_DNA"/>
</dbReference>
<evidence type="ECO:0000256" key="1">
    <source>
        <dbReference type="SAM" id="Phobius"/>
    </source>
</evidence>
<protein>
    <recommendedName>
        <fullName evidence="4">Pilus assembly protein HofN</fullName>
    </recommendedName>
</protein>
<dbReference type="PANTHER" id="PTHR40278">
    <property type="entry name" value="DNA UTILIZATION PROTEIN HOFN"/>
    <property type="match status" value="1"/>
</dbReference>
<proteinExistence type="predicted"/>
<dbReference type="Proteomes" id="UP000677515">
    <property type="component" value="Chromosome"/>
</dbReference>
<dbReference type="RefSeq" id="WP_212813620.1">
    <property type="nucleotide sequence ID" value="NZ_AP024329.1"/>
</dbReference>
<dbReference type="Pfam" id="PF05137">
    <property type="entry name" value="PilN"/>
    <property type="match status" value="1"/>
</dbReference>
<feature type="transmembrane region" description="Helical" evidence="1">
    <location>
        <begin position="20"/>
        <end position="41"/>
    </location>
</feature>
<organism evidence="2 3">
    <name type="scientific">Erwinia rhapontici</name>
    <name type="common">Pectobacterium rhapontici</name>
    <dbReference type="NCBI Taxonomy" id="55212"/>
    <lineage>
        <taxon>Bacteria</taxon>
        <taxon>Pseudomonadati</taxon>
        <taxon>Pseudomonadota</taxon>
        <taxon>Gammaproteobacteria</taxon>
        <taxon>Enterobacterales</taxon>
        <taxon>Erwiniaceae</taxon>
        <taxon>Erwinia</taxon>
    </lineage>
</organism>
<dbReference type="InterPro" id="IPR052534">
    <property type="entry name" value="Extracell_DNA_Util/SecSys_Comp"/>
</dbReference>